<keyword evidence="3" id="KW-1185">Reference proteome</keyword>
<sequence>MVRKDKETVLQQFRDELVKQDLLHEGDSIGVDDETLLRFLRARGFNLKQAITMWKNCQQWRETVEGVGIDELYRQTDPYDYPEREHVFQCWPLYFHKVG</sequence>
<dbReference type="PANTHER" id="PTHR45657">
    <property type="entry name" value="CRAL-TRIO DOMAIN-CONTAINING PROTEIN YKL091C-RELATED"/>
    <property type="match status" value="1"/>
</dbReference>
<dbReference type="Pfam" id="PF03765">
    <property type="entry name" value="CRAL_TRIO_N"/>
    <property type="match status" value="1"/>
</dbReference>
<dbReference type="InterPro" id="IPR051026">
    <property type="entry name" value="PI/PC_transfer"/>
</dbReference>
<dbReference type="Proteomes" id="UP000092993">
    <property type="component" value="Unassembled WGS sequence"/>
</dbReference>
<dbReference type="SMART" id="SM01100">
    <property type="entry name" value="CRAL_TRIO_N"/>
    <property type="match status" value="1"/>
</dbReference>
<dbReference type="OrthoDB" id="1434354at2759"/>
<dbReference type="InterPro" id="IPR036273">
    <property type="entry name" value="CRAL/TRIO_N_dom_sf"/>
</dbReference>
<protein>
    <submittedName>
        <fullName evidence="2">Sec14 cytosolic factor</fullName>
    </submittedName>
</protein>
<accession>A0A1C7M2Y3</accession>
<dbReference type="InterPro" id="IPR011074">
    <property type="entry name" value="CRAL/TRIO_N_dom"/>
</dbReference>
<dbReference type="SUPFAM" id="SSF46938">
    <property type="entry name" value="CRAL/TRIO N-terminal domain"/>
    <property type="match status" value="1"/>
</dbReference>
<feature type="domain" description="CRAL/TRIO N-terminal" evidence="1">
    <location>
        <begin position="32"/>
        <end position="57"/>
    </location>
</feature>
<evidence type="ECO:0000313" key="3">
    <source>
        <dbReference type="Proteomes" id="UP000092993"/>
    </source>
</evidence>
<dbReference type="STRING" id="5627.A0A1C7M2Y3"/>
<evidence type="ECO:0000313" key="2">
    <source>
        <dbReference type="EMBL" id="OBZ71313.1"/>
    </source>
</evidence>
<comment type="caution">
    <text evidence="2">The sequence shown here is derived from an EMBL/GenBank/DDBJ whole genome shotgun (WGS) entry which is preliminary data.</text>
</comment>
<reference evidence="2 3" key="1">
    <citation type="submission" date="2016-03" db="EMBL/GenBank/DDBJ databases">
        <title>Whole genome sequencing of Grifola frondosa 9006-11.</title>
        <authorList>
            <person name="Min B."/>
            <person name="Park H."/>
            <person name="Kim J.-G."/>
            <person name="Cho H."/>
            <person name="Oh Y.-L."/>
            <person name="Kong W.-S."/>
            <person name="Choi I.-G."/>
        </authorList>
    </citation>
    <scope>NUCLEOTIDE SEQUENCE [LARGE SCALE GENOMIC DNA]</scope>
    <source>
        <strain evidence="2 3">9006-11</strain>
    </source>
</reference>
<dbReference type="Gene3D" id="3.40.525.10">
    <property type="entry name" value="CRAL-TRIO lipid binding domain"/>
    <property type="match status" value="1"/>
</dbReference>
<dbReference type="InterPro" id="IPR036865">
    <property type="entry name" value="CRAL-TRIO_dom_sf"/>
</dbReference>
<dbReference type="EMBL" id="LUGG01000011">
    <property type="protein sequence ID" value="OBZ71313.1"/>
    <property type="molecule type" value="Genomic_DNA"/>
</dbReference>
<gene>
    <name evidence="2" type="primary">sec14_1</name>
    <name evidence="2" type="ORF">A0H81_08335</name>
</gene>
<organism evidence="2 3">
    <name type="scientific">Grifola frondosa</name>
    <name type="common">Maitake</name>
    <name type="synonym">Polyporus frondosus</name>
    <dbReference type="NCBI Taxonomy" id="5627"/>
    <lineage>
        <taxon>Eukaryota</taxon>
        <taxon>Fungi</taxon>
        <taxon>Dikarya</taxon>
        <taxon>Basidiomycota</taxon>
        <taxon>Agaricomycotina</taxon>
        <taxon>Agaricomycetes</taxon>
        <taxon>Polyporales</taxon>
        <taxon>Grifolaceae</taxon>
        <taxon>Grifola</taxon>
    </lineage>
</organism>
<proteinExistence type="predicted"/>
<evidence type="ECO:0000259" key="1">
    <source>
        <dbReference type="SMART" id="SM01100"/>
    </source>
</evidence>
<dbReference type="PANTHER" id="PTHR45657:SF1">
    <property type="entry name" value="CRAL-TRIO DOMAIN-CONTAINING PROTEIN YKL091C-RELATED"/>
    <property type="match status" value="1"/>
</dbReference>
<name>A0A1C7M2Y3_GRIFR</name>
<dbReference type="OMA" id="DYPEREH"/>
<dbReference type="AlphaFoldDB" id="A0A1C7M2Y3"/>